<dbReference type="EMBL" id="GL945429">
    <property type="protein sequence ID" value="EGO28996.1"/>
    <property type="molecule type" value="Genomic_DNA"/>
</dbReference>
<dbReference type="HOGENOM" id="CLU_1027322_0_0_1"/>
<keyword evidence="1" id="KW-0812">Transmembrane</keyword>
<feature type="transmembrane region" description="Helical" evidence="1">
    <location>
        <begin position="6"/>
        <end position="33"/>
    </location>
</feature>
<dbReference type="GeneID" id="18809065"/>
<evidence type="ECO:0000256" key="1">
    <source>
        <dbReference type="SAM" id="Phobius"/>
    </source>
</evidence>
<keyword evidence="1" id="KW-0472">Membrane</keyword>
<keyword evidence="1" id="KW-1133">Transmembrane helix</keyword>
<proteinExistence type="predicted"/>
<dbReference type="OrthoDB" id="5599163at2759"/>
<accession>F8NIW3</accession>
<dbReference type="Proteomes" id="UP000008064">
    <property type="component" value="Unassembled WGS sequence"/>
</dbReference>
<protein>
    <submittedName>
        <fullName evidence="2">Uncharacterized protein</fullName>
    </submittedName>
</protein>
<gene>
    <name evidence="2" type="ORF">SERLADRAFT_345448</name>
</gene>
<dbReference type="KEGG" id="sla:SERLADRAFT_345448"/>
<organism>
    <name type="scientific">Serpula lacrymans var. lacrymans (strain S7.9)</name>
    <name type="common">Dry rot fungus</name>
    <dbReference type="NCBI Taxonomy" id="578457"/>
    <lineage>
        <taxon>Eukaryota</taxon>
        <taxon>Fungi</taxon>
        <taxon>Dikarya</taxon>
        <taxon>Basidiomycota</taxon>
        <taxon>Agaricomycotina</taxon>
        <taxon>Agaricomycetes</taxon>
        <taxon>Agaricomycetidae</taxon>
        <taxon>Boletales</taxon>
        <taxon>Coniophorineae</taxon>
        <taxon>Serpulaceae</taxon>
        <taxon>Serpula</taxon>
    </lineage>
</organism>
<name>F8NIW3_SERL9</name>
<reference evidence="2" key="1">
    <citation type="submission" date="2011-04" db="EMBL/GenBank/DDBJ databases">
        <title>Evolution of plant cell wall degrading machinery underlies the functional diversity of forest fungi.</title>
        <authorList>
            <consortium name="US DOE Joint Genome Institute (JGI-PGF)"/>
            <person name="Eastwood D.C."/>
            <person name="Floudas D."/>
            <person name="Binder M."/>
            <person name="Majcherczyk A."/>
            <person name="Schneider P."/>
            <person name="Aerts A."/>
            <person name="Asiegbu F.O."/>
            <person name="Baker S.E."/>
            <person name="Barry K."/>
            <person name="Bendiksby M."/>
            <person name="Blumentritt M."/>
            <person name="Coutinho P.M."/>
            <person name="Cullen D."/>
            <person name="Cullen D."/>
            <person name="Gathman A."/>
            <person name="Goodell B."/>
            <person name="Henrissat B."/>
            <person name="Ihrmark K."/>
            <person name="Kauserud H."/>
            <person name="Kohler A."/>
            <person name="LaButti K."/>
            <person name="Lapidus A."/>
            <person name="Lavin J.L."/>
            <person name="Lee Y.-H."/>
            <person name="Lindquist E."/>
            <person name="Lilly W."/>
            <person name="Lucas S."/>
            <person name="Morin E."/>
            <person name="Murat C."/>
            <person name="Oguiza J.A."/>
            <person name="Park J."/>
            <person name="Pisabarro A.G."/>
            <person name="Riley R."/>
            <person name="Rosling A."/>
            <person name="Salamov A."/>
            <person name="Schmidt O."/>
            <person name="Schmutz J."/>
            <person name="Skrede I."/>
            <person name="Stenlid J."/>
            <person name="Wiebenga A."/>
            <person name="Xie X."/>
            <person name="Kues U."/>
            <person name="Hibbett D.S."/>
            <person name="Hoffmeister D."/>
            <person name="Hogberg N."/>
            <person name="Martin F."/>
            <person name="Grigoriev I.V."/>
            <person name="Watkinson S.C."/>
        </authorList>
    </citation>
    <scope>NUCLEOTIDE SEQUENCE</scope>
    <source>
        <strain evidence="2">S7.9</strain>
    </source>
</reference>
<dbReference type="RefSeq" id="XP_007313238.1">
    <property type="nucleotide sequence ID" value="XM_007313176.1"/>
</dbReference>
<feature type="transmembrane region" description="Helical" evidence="1">
    <location>
        <begin position="45"/>
        <end position="68"/>
    </location>
</feature>
<evidence type="ECO:0000313" key="2">
    <source>
        <dbReference type="EMBL" id="EGO28996.1"/>
    </source>
</evidence>
<sequence length="277" mass="31828">MLVIHFYIPFLLNTPFSAFGPYATFSLFLLSCYISITCTKWPLRFLCYPVFPSFTLVPTSFSIVYVPLSFLSGLFPPPLVKHPTSSLSYSVRDDAKLPRHFPSLNTFCFDPSYMIDIVDPIPVPAPDWSSFGAYKRVDRRVKPVPGVFPEDARVTRSFPEDPLLSLPPLPVLPPEFIPTLKLTKERLYDEMKLNSDGFLWPEEEKLFAHIMILNQRSLAFEENDRGTFREDYFSPYVIPVLPHVPWEYKNIPIPSGIKNEVIELLRDKIKAGVYEPS</sequence>
<dbReference type="AlphaFoldDB" id="F8NIW3"/>